<dbReference type="KEGG" id="dmm:dnm_017840"/>
<proteinExistence type="predicted"/>
<organism evidence="1 2">
    <name type="scientific">Desulfonema magnum</name>
    <dbReference type="NCBI Taxonomy" id="45655"/>
    <lineage>
        <taxon>Bacteria</taxon>
        <taxon>Pseudomonadati</taxon>
        <taxon>Thermodesulfobacteriota</taxon>
        <taxon>Desulfobacteria</taxon>
        <taxon>Desulfobacterales</taxon>
        <taxon>Desulfococcaceae</taxon>
        <taxon>Desulfonema</taxon>
    </lineage>
</organism>
<dbReference type="EMBL" id="CP061800">
    <property type="protein sequence ID" value="QTA85769.1"/>
    <property type="molecule type" value="Genomic_DNA"/>
</dbReference>
<reference evidence="1" key="1">
    <citation type="journal article" date="2021" name="Microb. Physiol.">
        <title>Proteogenomic Insights into the Physiology of Marine, Sulfate-Reducing, Filamentous Desulfonema limicola and Desulfonema magnum.</title>
        <authorList>
            <person name="Schnaars V."/>
            <person name="Wohlbrand L."/>
            <person name="Scheve S."/>
            <person name="Hinrichs C."/>
            <person name="Reinhardt R."/>
            <person name="Rabus R."/>
        </authorList>
    </citation>
    <scope>NUCLEOTIDE SEQUENCE</scope>
    <source>
        <strain evidence="1">4be13</strain>
    </source>
</reference>
<accession>A0A975GLM2</accession>
<dbReference type="AlphaFoldDB" id="A0A975GLM2"/>
<evidence type="ECO:0000313" key="2">
    <source>
        <dbReference type="Proteomes" id="UP000663722"/>
    </source>
</evidence>
<sequence>MTGRIRTTGGCANDGADGLLYKYLTINFRYLSGGRNPAFFPE</sequence>
<evidence type="ECO:0000313" key="1">
    <source>
        <dbReference type="EMBL" id="QTA85769.1"/>
    </source>
</evidence>
<gene>
    <name evidence="1" type="ORF">dnm_017840</name>
</gene>
<keyword evidence="2" id="KW-1185">Reference proteome</keyword>
<dbReference type="Proteomes" id="UP000663722">
    <property type="component" value="Chromosome"/>
</dbReference>
<protein>
    <submittedName>
        <fullName evidence="1">Uncharacterized protein</fullName>
    </submittedName>
</protein>
<name>A0A975GLM2_9BACT</name>